<evidence type="ECO:0000256" key="2">
    <source>
        <dbReference type="ARBA" id="ARBA00022801"/>
    </source>
</evidence>
<evidence type="ECO:0000313" key="5">
    <source>
        <dbReference type="EMBL" id="AVQ03977.1"/>
    </source>
</evidence>
<dbReference type="InterPro" id="IPR006683">
    <property type="entry name" value="Thioestr_dom"/>
</dbReference>
<dbReference type="InterPro" id="IPR029069">
    <property type="entry name" value="HotDog_dom_sf"/>
</dbReference>
<gene>
    <name evidence="5" type="ORF">B7G68_20295</name>
</gene>
<organism evidence="5 6">
    <name type="scientific">Caulobacter segnis</name>
    <dbReference type="NCBI Taxonomy" id="88688"/>
    <lineage>
        <taxon>Bacteria</taxon>
        <taxon>Pseudomonadati</taxon>
        <taxon>Pseudomonadota</taxon>
        <taxon>Alphaproteobacteria</taxon>
        <taxon>Caulobacterales</taxon>
        <taxon>Caulobacteraceae</taxon>
        <taxon>Caulobacter</taxon>
    </lineage>
</organism>
<protein>
    <submittedName>
        <fullName evidence="5">Acyl-CoA thioesterase</fullName>
    </submittedName>
</protein>
<dbReference type="InterPro" id="IPR040170">
    <property type="entry name" value="Cytosol_ACT"/>
</dbReference>
<evidence type="ECO:0000256" key="3">
    <source>
        <dbReference type="PROSITE-ProRule" id="PRU01106"/>
    </source>
</evidence>
<accession>A0ABN5IYK2</accession>
<keyword evidence="2 3" id="KW-0378">Hydrolase</keyword>
<evidence type="ECO:0000313" key="6">
    <source>
        <dbReference type="Proteomes" id="UP000240527"/>
    </source>
</evidence>
<dbReference type="Pfam" id="PF03061">
    <property type="entry name" value="4HBT"/>
    <property type="match status" value="1"/>
</dbReference>
<evidence type="ECO:0000256" key="1">
    <source>
        <dbReference type="ARBA" id="ARBA00010458"/>
    </source>
</evidence>
<dbReference type="PANTHER" id="PTHR11049:SF5">
    <property type="entry name" value="ACYL-COA THIOESTER HYDROLASE YCIA"/>
    <property type="match status" value="1"/>
</dbReference>
<dbReference type="InterPro" id="IPR033120">
    <property type="entry name" value="HOTDOG_ACOT"/>
</dbReference>
<dbReference type="RefSeq" id="WP_013081035.1">
    <property type="nucleotide sequence ID" value="NZ_CP027850.1"/>
</dbReference>
<dbReference type="CDD" id="cd03442">
    <property type="entry name" value="BFIT_BACH"/>
    <property type="match status" value="1"/>
</dbReference>
<dbReference type="Gene3D" id="3.10.129.10">
    <property type="entry name" value="Hotdog Thioesterase"/>
    <property type="match status" value="1"/>
</dbReference>
<dbReference type="EMBL" id="CP027850">
    <property type="protein sequence ID" value="AVQ03977.1"/>
    <property type="molecule type" value="Genomic_DNA"/>
</dbReference>
<dbReference type="SUPFAM" id="SSF54637">
    <property type="entry name" value="Thioesterase/thiol ester dehydrase-isomerase"/>
    <property type="match status" value="1"/>
</dbReference>
<dbReference type="Proteomes" id="UP000240527">
    <property type="component" value="Chromosome"/>
</dbReference>
<keyword evidence="6" id="KW-1185">Reference proteome</keyword>
<name>A0ABN5IYK2_9CAUL</name>
<comment type="similarity">
    <text evidence="1">Belongs to the acyl coenzyme A hydrolase family.</text>
</comment>
<sequence length="144" mass="15848">MNDSVPTDQRAETLAKAWEKAEWPHEAPVLRAIAMPSDTNPEGDIFGGWLLSQMDLAAASIAFHRAAGRCATIAIDGMTFISPVFVGDEVSLFAKVVHTGRTSIKVAVEAWRRRRDGEQAHKVTEGVFTFVAIDEHRKPRPLPV</sequence>
<dbReference type="PROSITE" id="PS51770">
    <property type="entry name" value="HOTDOG_ACOT"/>
    <property type="match status" value="1"/>
</dbReference>
<reference evidence="5 6" key="1">
    <citation type="journal article" date="2015" name="Biotechnol. Bioeng.">
        <title>Genome sequence and phenotypic characterization of Caulobacter segnis.</title>
        <authorList>
            <person name="Patel S."/>
            <person name="Fletcher B."/>
            <person name="Scott D.C."/>
            <person name="Ely B."/>
        </authorList>
    </citation>
    <scope>NUCLEOTIDE SEQUENCE [LARGE SCALE GENOMIC DNA]</scope>
    <source>
        <strain evidence="5 6">TK0059</strain>
    </source>
</reference>
<evidence type="ECO:0000259" key="4">
    <source>
        <dbReference type="PROSITE" id="PS51770"/>
    </source>
</evidence>
<feature type="domain" description="HotDog ACOT-type" evidence="4">
    <location>
        <begin position="24"/>
        <end position="136"/>
    </location>
</feature>
<dbReference type="PANTHER" id="PTHR11049">
    <property type="entry name" value="ACYL COENZYME A THIOESTER HYDROLASE"/>
    <property type="match status" value="1"/>
</dbReference>
<proteinExistence type="inferred from homology"/>